<proteinExistence type="predicted"/>
<keyword evidence="4" id="KW-1185">Reference proteome</keyword>
<evidence type="ECO:0000256" key="2">
    <source>
        <dbReference type="SAM" id="MobiDB-lite"/>
    </source>
</evidence>
<comment type="caution">
    <text evidence="3">The sequence shown here is derived from an EMBL/GenBank/DDBJ whole genome shotgun (WGS) entry which is preliminary data.</text>
</comment>
<dbReference type="EMBL" id="SACQ01000002">
    <property type="protein sequence ID" value="RVU31693.1"/>
    <property type="molecule type" value="Genomic_DNA"/>
</dbReference>
<dbReference type="RefSeq" id="WP_127693552.1">
    <property type="nucleotide sequence ID" value="NZ_SACQ01000002.1"/>
</dbReference>
<protein>
    <recommendedName>
        <fullName evidence="5">VCBS repeat-containing protein</fullName>
    </recommendedName>
</protein>
<feature type="region of interest" description="Disordered" evidence="2">
    <location>
        <begin position="421"/>
        <end position="444"/>
    </location>
</feature>
<reference evidence="3 4" key="1">
    <citation type="submission" date="2019-01" db="EMBL/GenBank/DDBJ databases">
        <authorList>
            <person name="Chen W.-M."/>
        </authorList>
    </citation>
    <scope>NUCLEOTIDE SEQUENCE [LARGE SCALE GENOMIC DNA]</scope>
    <source>
        <strain evidence="3 4">HPM-16</strain>
    </source>
</reference>
<evidence type="ECO:0000313" key="4">
    <source>
        <dbReference type="Proteomes" id="UP000282818"/>
    </source>
</evidence>
<sequence>MKIAASQLGFASQHDKYVTQAQLGISKEVGAGPNSGVGRQLDYDARMSAAKTTAVNATSDVVTQGKLDRHQQAVNTASLVSTVIGRDVTINTEQPNGFLPLQENARPLVGAQTYENLQALELNVDESGTLTELQRWERRQTQPARVQVEDIHIYHEHEYLNVAAQGQITTADGREITFALDLEMERSFDLEERLVETRDARRLIDPLVINLQGGVAGLTHSSFAFDLDADGVEEEISFVGSGSGFLALDSNQDGQINDGSELFGTQGTDGFSDLARFDSDNNRWIDENDPIFAELKIWTRDAEGNDQLVGLKEAGVGAIYLGSTASTFDLTDDQNNLLGQVKRSGVFLMEDGAVGSIQELDLAIHEAQAAPKNAVLNRELDQRIEGPALAEADRLPSFIELMLPADDRLPPARREIREQRTEVTERITSNSVQRSESGNEEAEEERFFFIDSERLDVLTRLREQTESEFNPQADQDSYSFLRAIIETLKTQREQLEAETDQALDRL</sequence>
<dbReference type="AlphaFoldDB" id="A0A437QBH4"/>
<accession>A0A437QBH4</accession>
<evidence type="ECO:0000256" key="1">
    <source>
        <dbReference type="SAM" id="Coils"/>
    </source>
</evidence>
<evidence type="ECO:0000313" key="3">
    <source>
        <dbReference type="EMBL" id="RVU31693.1"/>
    </source>
</evidence>
<name>A0A437QBH4_9GAMM</name>
<gene>
    <name evidence="3" type="ORF">EOE65_06870</name>
</gene>
<organism evidence="3 4">
    <name type="scientific">Neptunomonas marina</name>
    <dbReference type="NCBI Taxonomy" id="1815562"/>
    <lineage>
        <taxon>Bacteria</taxon>
        <taxon>Pseudomonadati</taxon>
        <taxon>Pseudomonadota</taxon>
        <taxon>Gammaproteobacteria</taxon>
        <taxon>Oceanospirillales</taxon>
        <taxon>Oceanospirillaceae</taxon>
        <taxon>Neptunomonas</taxon>
    </lineage>
</organism>
<dbReference type="PANTHER" id="PTHR39431">
    <property type="entry name" value="FRPA/C-RELATED PROTEIN"/>
    <property type="match status" value="1"/>
</dbReference>
<keyword evidence="1" id="KW-0175">Coiled coil</keyword>
<feature type="coiled-coil region" evidence="1">
    <location>
        <begin position="478"/>
        <end position="505"/>
    </location>
</feature>
<dbReference type="PANTHER" id="PTHR39431:SF1">
    <property type="entry name" value="FRPA_C-RELATED PROTEIN"/>
    <property type="match status" value="1"/>
</dbReference>
<dbReference type="Proteomes" id="UP000282818">
    <property type="component" value="Unassembled WGS sequence"/>
</dbReference>
<feature type="compositionally biased region" description="Polar residues" evidence="2">
    <location>
        <begin position="426"/>
        <end position="436"/>
    </location>
</feature>
<evidence type="ECO:0008006" key="5">
    <source>
        <dbReference type="Google" id="ProtNLM"/>
    </source>
</evidence>